<evidence type="ECO:0000256" key="5">
    <source>
        <dbReference type="ARBA" id="ARBA00022679"/>
    </source>
</evidence>
<dbReference type="SUPFAM" id="SSF53383">
    <property type="entry name" value="PLP-dependent transferases"/>
    <property type="match status" value="1"/>
</dbReference>
<evidence type="ECO:0000313" key="9">
    <source>
        <dbReference type="EMBL" id="RLE54388.1"/>
    </source>
</evidence>
<evidence type="ECO:0000256" key="2">
    <source>
        <dbReference type="ARBA" id="ARBA00007441"/>
    </source>
</evidence>
<name>A0A497F5X7_9CREN</name>
<dbReference type="GO" id="GO:0008483">
    <property type="term" value="F:transaminase activity"/>
    <property type="evidence" value="ECO:0007669"/>
    <property type="project" value="UniProtKB-KW"/>
</dbReference>
<gene>
    <name evidence="9" type="ORF">DRJ26_01970</name>
</gene>
<evidence type="ECO:0000256" key="1">
    <source>
        <dbReference type="ARBA" id="ARBA00001933"/>
    </source>
</evidence>
<evidence type="ECO:0000256" key="3">
    <source>
        <dbReference type="ARBA" id="ARBA00011738"/>
    </source>
</evidence>
<dbReference type="InterPro" id="IPR004839">
    <property type="entry name" value="Aminotransferase_I/II_large"/>
</dbReference>
<dbReference type="PROSITE" id="PS00105">
    <property type="entry name" value="AA_TRANSFER_CLASS_1"/>
    <property type="match status" value="1"/>
</dbReference>
<keyword evidence="5 7" id="KW-0808">Transferase</keyword>
<organism evidence="9 10">
    <name type="scientific">Thermoproteota archaeon</name>
    <dbReference type="NCBI Taxonomy" id="2056631"/>
    <lineage>
        <taxon>Archaea</taxon>
        <taxon>Thermoproteota</taxon>
    </lineage>
</organism>
<dbReference type="Pfam" id="PF00155">
    <property type="entry name" value="Aminotran_1_2"/>
    <property type="match status" value="1"/>
</dbReference>
<reference evidence="9 10" key="1">
    <citation type="submission" date="2018-06" db="EMBL/GenBank/DDBJ databases">
        <title>Extensive metabolic versatility and redundancy in microbially diverse, dynamic hydrothermal sediments.</title>
        <authorList>
            <person name="Dombrowski N."/>
            <person name="Teske A."/>
            <person name="Baker B.J."/>
        </authorList>
    </citation>
    <scope>NUCLEOTIDE SEQUENCE [LARGE SCALE GENOMIC DNA]</scope>
    <source>
        <strain evidence="9">B20_G2</strain>
    </source>
</reference>
<dbReference type="Proteomes" id="UP000269499">
    <property type="component" value="Unassembled WGS sequence"/>
</dbReference>
<comment type="similarity">
    <text evidence="2 7">Belongs to the class-I pyridoxal-phosphate-dependent aminotransferase family.</text>
</comment>
<sequence>MRRFSSRIKRLKPSPTLSIAEKARQLIARGEKIVRLDIGEPAFDTPDHIKEAALKAIKSGYTHYTSSRGIPELREAIAEYYLKNFKVDVDAKSEVIVTPGSKFAVFAAIQSLVDSGDEVIILTPAWPTYWSCVELAEGRVVEVSCGDGFSLDEERLKESISNKSKVILVNSPNNPTGGVLSKEDLKVIADLAVDHDLYVISDEIYHLIVYDEVTPHTMLSISDVRDRLIVVDGFSKAWAMTGWRLGFAIAPKEVIDCIVKVQQNATTCPTAFVQYAGIAALKGDQSCVRYMVQEYDRRRRFLIESLNSIEGIKCKAPKGAFYVFPDMSALGMSSMELASELLTKAGVCTVPGSVFGAGGEYHLRMSYASSFEQVREGVERIRRFVEEIRG</sequence>
<comment type="caution">
    <text evidence="9">The sequence shown here is derived from an EMBL/GenBank/DDBJ whole genome shotgun (WGS) entry which is preliminary data.</text>
</comment>
<evidence type="ECO:0000256" key="4">
    <source>
        <dbReference type="ARBA" id="ARBA00022576"/>
    </source>
</evidence>
<dbReference type="GO" id="GO:0030170">
    <property type="term" value="F:pyridoxal phosphate binding"/>
    <property type="evidence" value="ECO:0007669"/>
    <property type="project" value="InterPro"/>
</dbReference>
<dbReference type="Gene3D" id="3.40.640.10">
    <property type="entry name" value="Type I PLP-dependent aspartate aminotransferase-like (Major domain)"/>
    <property type="match status" value="1"/>
</dbReference>
<dbReference type="GO" id="GO:0006520">
    <property type="term" value="P:amino acid metabolic process"/>
    <property type="evidence" value="ECO:0007669"/>
    <property type="project" value="InterPro"/>
</dbReference>
<comment type="subunit">
    <text evidence="3">Homodimer.</text>
</comment>
<keyword evidence="6" id="KW-0663">Pyridoxal phosphate</keyword>
<dbReference type="InterPro" id="IPR015422">
    <property type="entry name" value="PyrdxlP-dep_Trfase_small"/>
</dbReference>
<dbReference type="PANTHER" id="PTHR46383:SF1">
    <property type="entry name" value="ASPARTATE AMINOTRANSFERASE"/>
    <property type="match status" value="1"/>
</dbReference>
<dbReference type="AlphaFoldDB" id="A0A497F5X7"/>
<dbReference type="EC" id="2.6.1.-" evidence="7"/>
<evidence type="ECO:0000256" key="7">
    <source>
        <dbReference type="RuleBase" id="RU000481"/>
    </source>
</evidence>
<dbReference type="InterPro" id="IPR004838">
    <property type="entry name" value="NHTrfase_class1_PyrdxlP-BS"/>
</dbReference>
<accession>A0A497F5X7</accession>
<proteinExistence type="inferred from homology"/>
<dbReference type="EMBL" id="QMRA01000027">
    <property type="protein sequence ID" value="RLE54388.1"/>
    <property type="molecule type" value="Genomic_DNA"/>
</dbReference>
<evidence type="ECO:0000313" key="10">
    <source>
        <dbReference type="Proteomes" id="UP000269499"/>
    </source>
</evidence>
<protein>
    <recommendedName>
        <fullName evidence="7">Aminotransferase</fullName>
        <ecNumber evidence="7">2.6.1.-</ecNumber>
    </recommendedName>
</protein>
<dbReference type="Gene3D" id="3.90.1150.10">
    <property type="entry name" value="Aspartate Aminotransferase, domain 1"/>
    <property type="match status" value="1"/>
</dbReference>
<evidence type="ECO:0000256" key="6">
    <source>
        <dbReference type="ARBA" id="ARBA00022898"/>
    </source>
</evidence>
<evidence type="ECO:0000259" key="8">
    <source>
        <dbReference type="Pfam" id="PF00155"/>
    </source>
</evidence>
<feature type="domain" description="Aminotransferase class I/classII large" evidence="8">
    <location>
        <begin position="32"/>
        <end position="381"/>
    </location>
</feature>
<dbReference type="InterPro" id="IPR015424">
    <property type="entry name" value="PyrdxlP-dep_Trfase"/>
</dbReference>
<keyword evidence="4 7" id="KW-0032">Aminotransferase</keyword>
<dbReference type="InterPro" id="IPR015421">
    <property type="entry name" value="PyrdxlP-dep_Trfase_major"/>
</dbReference>
<dbReference type="FunFam" id="3.40.640.10:FF:000033">
    <property type="entry name" value="Aspartate aminotransferase"/>
    <property type="match status" value="1"/>
</dbReference>
<dbReference type="InterPro" id="IPR050596">
    <property type="entry name" value="AspAT/PAT-like"/>
</dbReference>
<dbReference type="CDD" id="cd00609">
    <property type="entry name" value="AAT_like"/>
    <property type="match status" value="1"/>
</dbReference>
<comment type="cofactor">
    <cofactor evidence="1 7">
        <name>pyridoxal 5'-phosphate</name>
        <dbReference type="ChEBI" id="CHEBI:597326"/>
    </cofactor>
</comment>
<dbReference type="PANTHER" id="PTHR46383">
    <property type="entry name" value="ASPARTATE AMINOTRANSFERASE"/>
    <property type="match status" value="1"/>
</dbReference>